<protein>
    <submittedName>
        <fullName evidence="2">Uncharacterized protein</fullName>
    </submittedName>
</protein>
<keyword evidence="3" id="KW-1185">Reference proteome</keyword>
<name>A0A8S2AS67_ARAAE</name>
<accession>A0A8S2AS67</accession>
<sequence>MATAMVLSSQNHRFDHETLIHRNPNSRLCRHSHDASTAPRRRKRSPTVVKSPAANTNLVMEQVKILKRGETLSAFKNKENCSPDDTRRPVLKMIKDVDVIVSSTNRIGPEPEILMKQIGASKGLQIFSGAICSISPLPSCVPIPCFLGKNNLLI</sequence>
<gene>
    <name evidence="2" type="ORF">AARE701A_LOCUS17073</name>
</gene>
<dbReference type="Proteomes" id="UP000682877">
    <property type="component" value="Chromosome 6"/>
</dbReference>
<evidence type="ECO:0000256" key="1">
    <source>
        <dbReference type="SAM" id="MobiDB-lite"/>
    </source>
</evidence>
<dbReference type="PANTHER" id="PTHR33670:SF15">
    <property type="entry name" value="OS02G0797600 PROTEIN"/>
    <property type="match status" value="1"/>
</dbReference>
<dbReference type="AlphaFoldDB" id="A0A8S2AS67"/>
<evidence type="ECO:0000313" key="2">
    <source>
        <dbReference type="EMBL" id="CAE6141285.1"/>
    </source>
</evidence>
<dbReference type="GO" id="GO:0016071">
    <property type="term" value="P:mRNA metabolic process"/>
    <property type="evidence" value="ECO:0007669"/>
    <property type="project" value="UniProtKB-ARBA"/>
</dbReference>
<organism evidence="2 3">
    <name type="scientific">Arabidopsis arenosa</name>
    <name type="common">Sand rock-cress</name>
    <name type="synonym">Cardaminopsis arenosa</name>
    <dbReference type="NCBI Taxonomy" id="38785"/>
    <lineage>
        <taxon>Eukaryota</taxon>
        <taxon>Viridiplantae</taxon>
        <taxon>Streptophyta</taxon>
        <taxon>Embryophyta</taxon>
        <taxon>Tracheophyta</taxon>
        <taxon>Spermatophyta</taxon>
        <taxon>Magnoliopsida</taxon>
        <taxon>eudicotyledons</taxon>
        <taxon>Gunneridae</taxon>
        <taxon>Pentapetalae</taxon>
        <taxon>rosids</taxon>
        <taxon>malvids</taxon>
        <taxon>Brassicales</taxon>
        <taxon>Brassicaceae</taxon>
        <taxon>Camelineae</taxon>
        <taxon>Arabidopsis</taxon>
    </lineage>
</organism>
<dbReference type="EMBL" id="LR999456">
    <property type="protein sequence ID" value="CAE6141285.1"/>
    <property type="molecule type" value="Genomic_DNA"/>
</dbReference>
<dbReference type="Pfam" id="PF15365">
    <property type="entry name" value="PNRC"/>
    <property type="match status" value="1"/>
</dbReference>
<dbReference type="PANTHER" id="PTHR33670">
    <property type="entry name" value="SPLICING FACTOR, PROLINE- AND GLUTAMINE-RICH-LIKE"/>
    <property type="match status" value="1"/>
</dbReference>
<feature type="region of interest" description="Disordered" evidence="1">
    <location>
        <begin position="22"/>
        <end position="50"/>
    </location>
</feature>
<dbReference type="InterPro" id="IPR028322">
    <property type="entry name" value="PNRC-like_rgn"/>
</dbReference>
<reference evidence="2" key="1">
    <citation type="submission" date="2021-01" db="EMBL/GenBank/DDBJ databases">
        <authorList>
            <person name="Bezrukov I."/>
        </authorList>
    </citation>
    <scope>NUCLEOTIDE SEQUENCE</scope>
</reference>
<evidence type="ECO:0000313" key="3">
    <source>
        <dbReference type="Proteomes" id="UP000682877"/>
    </source>
</evidence>
<proteinExistence type="predicted"/>